<dbReference type="Pfam" id="PF21631">
    <property type="entry name" value="A9CJY8-like_N"/>
    <property type="match status" value="1"/>
</dbReference>
<reference evidence="3 4" key="1">
    <citation type="submission" date="2013-09" db="EMBL/GenBank/DDBJ databases">
        <title>Biodegradation of hydrocarbons in the deep terrestrial subsurface : characterization of a microbial consortium composed of two Desulfotomaculum species originating from a deep geological formation.</title>
        <authorList>
            <person name="Aullo T."/>
            <person name="Berlendis S."/>
            <person name="Lascourreges J.-F."/>
            <person name="Dessort D."/>
            <person name="Saint-Laurent S."/>
            <person name="Schraauwers B."/>
            <person name="Mas J."/>
            <person name="Magot M."/>
            <person name="Ranchou-Peyruse A."/>
        </authorList>
    </citation>
    <scope>NUCLEOTIDE SEQUENCE [LARGE SCALE GENOMIC DNA]</scope>
    <source>
        <strain evidence="3 4">Bs107</strain>
    </source>
</reference>
<keyword evidence="4" id="KW-1185">Reference proteome</keyword>
<dbReference type="EMBL" id="AWQQ01000007">
    <property type="protein sequence ID" value="PHJ39824.1"/>
    <property type="molecule type" value="Genomic_DNA"/>
</dbReference>
<protein>
    <submittedName>
        <fullName evidence="3">Amino acid-binding protein</fullName>
    </submittedName>
</protein>
<dbReference type="PANTHER" id="PTHR31131:SF6">
    <property type="entry name" value="CASTOR ACT DOMAIN-CONTAINING PROTEIN"/>
    <property type="match status" value="1"/>
</dbReference>
<feature type="domain" description="A9CJY8-like N-terminal" evidence="2">
    <location>
        <begin position="11"/>
        <end position="55"/>
    </location>
</feature>
<dbReference type="Proteomes" id="UP000222564">
    <property type="component" value="Unassembled WGS sequence"/>
</dbReference>
<dbReference type="Pfam" id="PF13840">
    <property type="entry name" value="ACT_7"/>
    <property type="match status" value="1"/>
</dbReference>
<evidence type="ECO:0000259" key="2">
    <source>
        <dbReference type="Pfam" id="PF21631"/>
    </source>
</evidence>
<dbReference type="Gene3D" id="3.30.2130.10">
    <property type="entry name" value="VC0802-like"/>
    <property type="match status" value="1"/>
</dbReference>
<proteinExistence type="predicted"/>
<dbReference type="OrthoDB" id="5615858at2"/>
<comment type="caution">
    <text evidence="3">The sequence shown here is derived from an EMBL/GenBank/DDBJ whole genome shotgun (WGS) entry which is preliminary data.</text>
</comment>
<dbReference type="PANTHER" id="PTHR31131">
    <property type="entry name" value="CHROMOSOME 1, WHOLE GENOME SHOTGUN SEQUENCE"/>
    <property type="match status" value="1"/>
</dbReference>
<organism evidence="3 4">
    <name type="scientific">Desulforamulus profundi</name>
    <dbReference type="NCBI Taxonomy" id="1383067"/>
    <lineage>
        <taxon>Bacteria</taxon>
        <taxon>Bacillati</taxon>
        <taxon>Bacillota</taxon>
        <taxon>Clostridia</taxon>
        <taxon>Eubacteriales</taxon>
        <taxon>Peptococcaceae</taxon>
        <taxon>Desulforamulus</taxon>
    </lineage>
</organism>
<sequence>MQSLKLSVLPEKYAVWRLSPEEPVPGPVLQGAGFLSITKTNKELSIVCREELVPEHSVTESGWRILKVAGPLDFSLTGILAGLGQPLARQGISIFALSTYNTDYLLVKEEKLDATIAVLKGEGHQFL</sequence>
<dbReference type="InterPro" id="IPR049447">
    <property type="entry name" value="A9CJY8-like_N"/>
</dbReference>
<dbReference type="RefSeq" id="WP_099081984.1">
    <property type="nucleotide sequence ID" value="NZ_AWQQ01000007.1"/>
</dbReference>
<dbReference type="SUPFAM" id="SSF55021">
    <property type="entry name" value="ACT-like"/>
    <property type="match status" value="2"/>
</dbReference>
<dbReference type="InterPro" id="IPR027795">
    <property type="entry name" value="CASTOR_ACT_dom"/>
</dbReference>
<evidence type="ECO:0000313" key="4">
    <source>
        <dbReference type="Proteomes" id="UP000222564"/>
    </source>
</evidence>
<evidence type="ECO:0000259" key="1">
    <source>
        <dbReference type="Pfam" id="PF13840"/>
    </source>
</evidence>
<gene>
    <name evidence="3" type="ORF">P378_01260</name>
</gene>
<dbReference type="InterPro" id="IPR016540">
    <property type="entry name" value="UCP008459"/>
</dbReference>
<dbReference type="InterPro" id="IPR051719">
    <property type="entry name" value="CASTOR_mTORC1"/>
</dbReference>
<accession>A0A2C6MJ23</accession>
<dbReference type="AlphaFoldDB" id="A0A2C6MJ23"/>
<name>A0A2C6MJ23_9FIRM</name>
<dbReference type="PIRSF" id="PIRSF008459">
    <property type="entry name" value="UCP008459"/>
    <property type="match status" value="1"/>
</dbReference>
<dbReference type="InterPro" id="IPR045865">
    <property type="entry name" value="ACT-like_dom_sf"/>
</dbReference>
<evidence type="ECO:0000313" key="3">
    <source>
        <dbReference type="EMBL" id="PHJ39824.1"/>
    </source>
</evidence>
<feature type="domain" description="CASTOR ACT" evidence="1">
    <location>
        <begin position="59"/>
        <end position="120"/>
    </location>
</feature>